<proteinExistence type="predicted"/>
<dbReference type="OrthoDB" id="3188871at2759"/>
<protein>
    <submittedName>
        <fullName evidence="1">Uncharacterized protein</fullName>
    </submittedName>
</protein>
<gene>
    <name evidence="1" type="ORF">BDN70DRAFT_811482</name>
</gene>
<reference evidence="1" key="1">
    <citation type="submission" date="2020-11" db="EMBL/GenBank/DDBJ databases">
        <authorList>
            <consortium name="DOE Joint Genome Institute"/>
            <person name="Ahrendt S."/>
            <person name="Riley R."/>
            <person name="Andreopoulos W."/>
            <person name="Labutti K."/>
            <person name="Pangilinan J."/>
            <person name="Ruiz-Duenas F.J."/>
            <person name="Barrasa J.M."/>
            <person name="Sanchez-Garcia M."/>
            <person name="Camarero S."/>
            <person name="Miyauchi S."/>
            <person name="Serrano A."/>
            <person name="Linde D."/>
            <person name="Babiker R."/>
            <person name="Drula E."/>
            <person name="Ayuso-Fernandez I."/>
            <person name="Pacheco R."/>
            <person name="Padilla G."/>
            <person name="Ferreira P."/>
            <person name="Barriuso J."/>
            <person name="Kellner H."/>
            <person name="Castanera R."/>
            <person name="Alfaro M."/>
            <person name="Ramirez L."/>
            <person name="Pisabarro A.G."/>
            <person name="Kuo A."/>
            <person name="Tritt A."/>
            <person name="Lipzen A."/>
            <person name="He G."/>
            <person name="Yan M."/>
            <person name="Ng V."/>
            <person name="Cullen D."/>
            <person name="Martin F."/>
            <person name="Rosso M.-N."/>
            <person name="Henrissat B."/>
            <person name="Hibbett D."/>
            <person name="Martinez A.T."/>
            <person name="Grigoriev I.V."/>
        </authorList>
    </citation>
    <scope>NUCLEOTIDE SEQUENCE</scope>
    <source>
        <strain evidence="1">CIRM-BRFM 674</strain>
    </source>
</reference>
<dbReference type="EMBL" id="MU155278">
    <property type="protein sequence ID" value="KAF9476910.1"/>
    <property type="molecule type" value="Genomic_DNA"/>
</dbReference>
<comment type="caution">
    <text evidence="1">The sequence shown here is derived from an EMBL/GenBank/DDBJ whole genome shotgun (WGS) entry which is preliminary data.</text>
</comment>
<sequence>MSTNIVLPELAQWVQNHISAIIQAQTQADLEDAVDAFLAKNATIVVNGAQLSQADFIQQLSSENFAEEGATVTFNNSLQVPATAGDNFTAGSVGLFYTADIAQRFVIRDAPITSQVIASLNVVVGPDPTIPKPPPSPIHGFFDPRRVTSLNEVRIQAPLTATVTTQ</sequence>
<dbReference type="AlphaFoldDB" id="A0A9P5YYC1"/>
<evidence type="ECO:0000313" key="1">
    <source>
        <dbReference type="EMBL" id="KAF9476910.1"/>
    </source>
</evidence>
<dbReference type="Proteomes" id="UP000807469">
    <property type="component" value="Unassembled WGS sequence"/>
</dbReference>
<evidence type="ECO:0000313" key="2">
    <source>
        <dbReference type="Proteomes" id="UP000807469"/>
    </source>
</evidence>
<keyword evidence="2" id="KW-1185">Reference proteome</keyword>
<organism evidence="1 2">
    <name type="scientific">Pholiota conissans</name>
    <dbReference type="NCBI Taxonomy" id="109636"/>
    <lineage>
        <taxon>Eukaryota</taxon>
        <taxon>Fungi</taxon>
        <taxon>Dikarya</taxon>
        <taxon>Basidiomycota</taxon>
        <taxon>Agaricomycotina</taxon>
        <taxon>Agaricomycetes</taxon>
        <taxon>Agaricomycetidae</taxon>
        <taxon>Agaricales</taxon>
        <taxon>Agaricineae</taxon>
        <taxon>Strophariaceae</taxon>
        <taxon>Pholiota</taxon>
    </lineage>
</organism>
<accession>A0A9P5YYC1</accession>
<name>A0A9P5YYC1_9AGAR</name>